<name>A0A2G8TFZ8_9BURK</name>
<dbReference type="NCBIfam" id="TIGR03363">
    <property type="entry name" value="VI_chp_8"/>
    <property type="match status" value="1"/>
</dbReference>
<dbReference type="PANTHER" id="PTHR37951:SF1">
    <property type="entry name" value="TYPE VI SECRETION SYSTEM COMPONENT TSSA1"/>
    <property type="match status" value="1"/>
</dbReference>
<keyword evidence="3" id="KW-1185">Reference proteome</keyword>
<comment type="caution">
    <text evidence="2">The sequence shown here is derived from an EMBL/GenBank/DDBJ whole genome shotgun (WGS) entry which is preliminary data.</text>
</comment>
<accession>A0A2G8TFZ8</accession>
<dbReference type="Pfam" id="PF06812">
    <property type="entry name" value="ImpA_N"/>
    <property type="match status" value="1"/>
</dbReference>
<evidence type="ECO:0000313" key="3">
    <source>
        <dbReference type="Proteomes" id="UP000230390"/>
    </source>
</evidence>
<dbReference type="Proteomes" id="UP000230390">
    <property type="component" value="Unassembled WGS sequence"/>
</dbReference>
<sequence length="346" mass="37129">MSKVDVDAVLREVDATAPCGPNLEYDPVFVELEQAVQGKPEVQYGDTISAATQPDWKAVDRLASGLLERSRDLRLVLHLMRAQVALHGLDGLADGMRMLERLLDERWDSVHPQLDADDGMDPTLRINSLAVLTDRTSLLRELREASLLVLPGLGPLSMRRLDIAQGDLAAADGEQKLAVASIELALADLVPGALAAAVDKLQRALDSVVNIETLLVRQVGSSQALNLDELTRPLRRGRDFLASRLAPAAAVAAVGVADTAAAPSGPAAPARISGDIASRDDVVRTLDKLIAYYRQHEPSSPLPILLERARRLVPKSFLEIIADIAPDGMSQLMVFKGADGSNEEGS</sequence>
<reference evidence="2 3" key="1">
    <citation type="submission" date="2017-10" db="EMBL/GenBank/DDBJ databases">
        <title>Massilia psychrophilum sp. nov., a novel purple-pigmented bacterium isolated from Tianshan glacier, Xinjiang Municipality, China.</title>
        <authorList>
            <person name="Wang H."/>
        </authorList>
    </citation>
    <scope>NUCLEOTIDE SEQUENCE [LARGE SCALE GENOMIC DNA]</scope>
    <source>
        <strain evidence="2 3">JCM 30074</strain>
    </source>
</reference>
<proteinExistence type="predicted"/>
<dbReference type="OrthoDB" id="9771118at2"/>
<evidence type="ECO:0000313" key="2">
    <source>
        <dbReference type="EMBL" id="PIL44981.1"/>
    </source>
</evidence>
<feature type="domain" description="ImpA N-terminal" evidence="1">
    <location>
        <begin position="11"/>
        <end position="133"/>
    </location>
</feature>
<dbReference type="EMBL" id="PDOC01000005">
    <property type="protein sequence ID" value="PIL44981.1"/>
    <property type="molecule type" value="Genomic_DNA"/>
</dbReference>
<dbReference type="InterPro" id="IPR010657">
    <property type="entry name" value="ImpA_N"/>
</dbReference>
<dbReference type="AlphaFoldDB" id="A0A2G8TFZ8"/>
<evidence type="ECO:0000259" key="1">
    <source>
        <dbReference type="Pfam" id="PF06812"/>
    </source>
</evidence>
<dbReference type="RefSeq" id="WP_099788485.1">
    <property type="nucleotide sequence ID" value="NZ_JBHLYV010000032.1"/>
</dbReference>
<dbReference type="InterPro" id="IPR017740">
    <property type="entry name" value="TssA-like"/>
</dbReference>
<organism evidence="2 3">
    <name type="scientific">Massilia eurypsychrophila</name>
    <dbReference type="NCBI Taxonomy" id="1485217"/>
    <lineage>
        <taxon>Bacteria</taxon>
        <taxon>Pseudomonadati</taxon>
        <taxon>Pseudomonadota</taxon>
        <taxon>Betaproteobacteria</taxon>
        <taxon>Burkholderiales</taxon>
        <taxon>Oxalobacteraceae</taxon>
        <taxon>Telluria group</taxon>
        <taxon>Massilia</taxon>
    </lineage>
</organism>
<dbReference type="PANTHER" id="PTHR37951">
    <property type="entry name" value="CYTOPLASMIC PROTEIN-RELATED"/>
    <property type="match status" value="1"/>
</dbReference>
<protein>
    <submittedName>
        <fullName evidence="2">Type VI secretion system protein TssA</fullName>
    </submittedName>
</protein>
<gene>
    <name evidence="2" type="ORF">CR105_10945</name>
</gene>